<name>L9KT67_TUPCH</name>
<dbReference type="Proteomes" id="UP000011518">
    <property type="component" value="Unassembled WGS sequence"/>
</dbReference>
<dbReference type="InParanoid" id="L9KT67"/>
<feature type="chain" id="PRO_5003999728" evidence="1">
    <location>
        <begin position="39"/>
        <end position="187"/>
    </location>
</feature>
<reference evidence="3" key="1">
    <citation type="submission" date="2012-07" db="EMBL/GenBank/DDBJ databases">
        <title>Genome of the Chinese tree shrew, a rising model animal genetically related to primates.</title>
        <authorList>
            <person name="Zhang G."/>
            <person name="Fan Y."/>
            <person name="Yao Y."/>
            <person name="Huang Z."/>
        </authorList>
    </citation>
    <scope>NUCLEOTIDE SEQUENCE [LARGE SCALE GENOMIC DNA]</scope>
</reference>
<keyword evidence="1" id="KW-0732">Signal</keyword>
<proteinExistence type="predicted"/>
<keyword evidence="3" id="KW-1185">Reference proteome</keyword>
<evidence type="ECO:0000313" key="2">
    <source>
        <dbReference type="EMBL" id="ELW65976.1"/>
    </source>
</evidence>
<feature type="signal peptide" evidence="1">
    <location>
        <begin position="1"/>
        <end position="38"/>
    </location>
</feature>
<organism evidence="2 3">
    <name type="scientific">Tupaia chinensis</name>
    <name type="common">Chinese tree shrew</name>
    <name type="synonym">Tupaia belangeri chinensis</name>
    <dbReference type="NCBI Taxonomy" id="246437"/>
    <lineage>
        <taxon>Eukaryota</taxon>
        <taxon>Metazoa</taxon>
        <taxon>Chordata</taxon>
        <taxon>Craniata</taxon>
        <taxon>Vertebrata</taxon>
        <taxon>Euteleostomi</taxon>
        <taxon>Mammalia</taxon>
        <taxon>Eutheria</taxon>
        <taxon>Euarchontoglires</taxon>
        <taxon>Scandentia</taxon>
        <taxon>Tupaiidae</taxon>
        <taxon>Tupaia</taxon>
    </lineage>
</organism>
<dbReference type="AlphaFoldDB" id="L9KT67"/>
<protein>
    <submittedName>
        <fullName evidence="2">Uncharacterized protein</fullName>
    </submittedName>
</protein>
<sequence>MARCADCRSDPSRASRSVMSRVQLACLLLSQLLGTRWASGPGYLLLSAIGDRPLPVCGAPAPLLPPMGQAQRRALQAGSFFLFVVLLVLPPDQEPEADRCRLSLESQSQRVQSWGPNHVCLHAGLDLSPRRRASSAVTLMAAAVLFCERGSAQHLPAPGSPLHSAGKGGAEGVLTETGFVTEVADWR</sequence>
<gene>
    <name evidence="2" type="ORF">TREES_T100011901</name>
</gene>
<reference evidence="3" key="2">
    <citation type="journal article" date="2013" name="Nat. Commun.">
        <title>Genome of the Chinese tree shrew.</title>
        <authorList>
            <person name="Fan Y."/>
            <person name="Huang Z.Y."/>
            <person name="Cao C.C."/>
            <person name="Chen C.S."/>
            <person name="Chen Y.X."/>
            <person name="Fan D.D."/>
            <person name="He J."/>
            <person name="Hou H.L."/>
            <person name="Hu L."/>
            <person name="Hu X.T."/>
            <person name="Jiang X.T."/>
            <person name="Lai R."/>
            <person name="Lang Y.S."/>
            <person name="Liang B."/>
            <person name="Liao S.G."/>
            <person name="Mu D."/>
            <person name="Ma Y.Y."/>
            <person name="Niu Y.Y."/>
            <person name="Sun X.Q."/>
            <person name="Xia J.Q."/>
            <person name="Xiao J."/>
            <person name="Xiong Z.Q."/>
            <person name="Xu L."/>
            <person name="Yang L."/>
            <person name="Zhang Y."/>
            <person name="Zhao W."/>
            <person name="Zhao X.D."/>
            <person name="Zheng Y.T."/>
            <person name="Zhou J.M."/>
            <person name="Zhu Y.B."/>
            <person name="Zhang G.J."/>
            <person name="Wang J."/>
            <person name="Yao Y.G."/>
        </authorList>
    </citation>
    <scope>NUCLEOTIDE SEQUENCE [LARGE SCALE GENOMIC DNA]</scope>
</reference>
<evidence type="ECO:0000256" key="1">
    <source>
        <dbReference type="SAM" id="SignalP"/>
    </source>
</evidence>
<accession>L9KT67</accession>
<dbReference type="EMBL" id="KB320665">
    <property type="protein sequence ID" value="ELW65976.1"/>
    <property type="molecule type" value="Genomic_DNA"/>
</dbReference>
<evidence type="ECO:0000313" key="3">
    <source>
        <dbReference type="Proteomes" id="UP000011518"/>
    </source>
</evidence>